<reference evidence="7 9" key="2">
    <citation type="submission" date="2015-07" db="EMBL/GenBank/DDBJ databases">
        <title>Whole genome sequence of Ardenticatena maritima DSM 23922.</title>
        <authorList>
            <person name="Hemp J."/>
            <person name="Ward L.M."/>
            <person name="Pace L.A."/>
            <person name="Fischer W.W."/>
        </authorList>
    </citation>
    <scope>NUCLEOTIDE SEQUENCE [LARGE SCALE GENOMIC DNA]</scope>
    <source>
        <strain evidence="7 9">110S</strain>
    </source>
</reference>
<dbReference type="OrthoDB" id="9801333at2"/>
<dbReference type="FunCoup" id="A0A0M9UBF4">
    <property type="interactions" value="164"/>
</dbReference>
<organism evidence="6 8">
    <name type="scientific">Ardenticatena maritima</name>
    <dbReference type="NCBI Taxonomy" id="872965"/>
    <lineage>
        <taxon>Bacteria</taxon>
        <taxon>Bacillati</taxon>
        <taxon>Chloroflexota</taxon>
        <taxon>Ardenticatenia</taxon>
        <taxon>Ardenticatenales</taxon>
        <taxon>Ardenticatenaceae</taxon>
        <taxon>Ardenticatena</taxon>
    </lineage>
</organism>
<dbReference type="EMBL" id="BBZA01000008">
    <property type="protein sequence ID" value="GAP61697.1"/>
    <property type="molecule type" value="Genomic_DNA"/>
</dbReference>
<evidence type="ECO:0000313" key="8">
    <source>
        <dbReference type="Proteomes" id="UP000037784"/>
    </source>
</evidence>
<sequence length="54" mass="6560">MAKKAIRTVITLACTECKERNYTTEKNRRNDPQRLELKKYCPRCRRHTLHREAK</sequence>
<gene>
    <name evidence="5 7" type="primary">rpmG</name>
    <name evidence="6" type="ORF">ARMA_0120</name>
    <name evidence="7" type="ORF">SE16_15070</name>
</gene>
<evidence type="ECO:0000256" key="2">
    <source>
        <dbReference type="ARBA" id="ARBA00022980"/>
    </source>
</evidence>
<dbReference type="GO" id="GO:0005840">
    <property type="term" value="C:ribosome"/>
    <property type="evidence" value="ECO:0007669"/>
    <property type="project" value="UniProtKB-KW"/>
</dbReference>
<dbReference type="NCBIfam" id="TIGR01023">
    <property type="entry name" value="rpmG_bact"/>
    <property type="match status" value="1"/>
</dbReference>
<evidence type="ECO:0000313" key="9">
    <source>
        <dbReference type="Proteomes" id="UP000050502"/>
    </source>
</evidence>
<dbReference type="AlphaFoldDB" id="A0A0M9UBF4"/>
<dbReference type="GO" id="GO:0005737">
    <property type="term" value="C:cytoplasm"/>
    <property type="evidence" value="ECO:0007669"/>
    <property type="project" value="UniProtKB-ARBA"/>
</dbReference>
<keyword evidence="2 5" id="KW-0689">Ribosomal protein</keyword>
<dbReference type="STRING" id="872965.SE16_15070"/>
<evidence type="ECO:0000256" key="3">
    <source>
        <dbReference type="ARBA" id="ARBA00023274"/>
    </source>
</evidence>
<dbReference type="RefSeq" id="WP_054491648.1">
    <property type="nucleotide sequence ID" value="NZ_BBZA01000008.1"/>
</dbReference>
<protein>
    <recommendedName>
        <fullName evidence="4 5">Large ribosomal subunit protein bL33</fullName>
    </recommendedName>
</protein>
<evidence type="ECO:0000313" key="6">
    <source>
        <dbReference type="EMBL" id="GAP61697.1"/>
    </source>
</evidence>
<evidence type="ECO:0000256" key="5">
    <source>
        <dbReference type="HAMAP-Rule" id="MF_00294"/>
    </source>
</evidence>
<dbReference type="PATRIC" id="fig|872965.6.peg.3101"/>
<evidence type="ECO:0000256" key="4">
    <source>
        <dbReference type="ARBA" id="ARBA00035176"/>
    </source>
</evidence>
<dbReference type="PROSITE" id="PS00582">
    <property type="entry name" value="RIBOSOMAL_L33"/>
    <property type="match status" value="1"/>
</dbReference>
<dbReference type="SUPFAM" id="SSF57829">
    <property type="entry name" value="Zn-binding ribosomal proteins"/>
    <property type="match status" value="1"/>
</dbReference>
<dbReference type="NCBIfam" id="NF001860">
    <property type="entry name" value="PRK00595.1"/>
    <property type="match status" value="1"/>
</dbReference>
<comment type="similarity">
    <text evidence="1 5">Belongs to the bacterial ribosomal protein bL33 family.</text>
</comment>
<dbReference type="PANTHER" id="PTHR43168:SF2">
    <property type="entry name" value="LARGE RIBOSOMAL SUBUNIT PROTEIN BL33C"/>
    <property type="match status" value="1"/>
</dbReference>
<dbReference type="Pfam" id="PF00471">
    <property type="entry name" value="Ribosomal_L33"/>
    <property type="match status" value="1"/>
</dbReference>
<dbReference type="InParanoid" id="A0A0M9UBF4"/>
<keyword evidence="3 5" id="KW-0687">Ribonucleoprotein</keyword>
<comment type="caution">
    <text evidence="6">The sequence shown here is derived from an EMBL/GenBank/DDBJ whole genome shotgun (WGS) entry which is preliminary data.</text>
</comment>
<reference evidence="6 8" key="1">
    <citation type="journal article" date="2015" name="Genome Announc.">
        <title>Draft Genome Sequence of a Heterotrophic Facultative Anaerobic Thermophilic Bacterium, Ardenticatena maritima Strain 110ST.</title>
        <authorList>
            <person name="Kawaichi S."/>
            <person name="Yoshida T."/>
            <person name="Sako Y."/>
            <person name="Nakamura R."/>
        </authorList>
    </citation>
    <scope>NUCLEOTIDE SEQUENCE [LARGE SCALE GENOMIC DNA]</scope>
    <source>
        <strain evidence="6 8">110S</strain>
    </source>
</reference>
<dbReference type="PANTHER" id="PTHR43168">
    <property type="entry name" value="50S RIBOSOMAL PROTEIN L33, CHLOROPLASTIC"/>
    <property type="match status" value="1"/>
</dbReference>
<dbReference type="HAMAP" id="MF_00294">
    <property type="entry name" value="Ribosomal_bL33"/>
    <property type="match status" value="1"/>
</dbReference>
<proteinExistence type="inferred from homology"/>
<accession>A0A0M9UBF4</accession>
<dbReference type="EMBL" id="LGKN01000011">
    <property type="protein sequence ID" value="KPL85701.1"/>
    <property type="molecule type" value="Genomic_DNA"/>
</dbReference>
<dbReference type="GO" id="GO:0006412">
    <property type="term" value="P:translation"/>
    <property type="evidence" value="ECO:0007669"/>
    <property type="project" value="UniProtKB-UniRule"/>
</dbReference>
<dbReference type="GO" id="GO:0003735">
    <property type="term" value="F:structural constituent of ribosome"/>
    <property type="evidence" value="ECO:0007669"/>
    <property type="project" value="InterPro"/>
</dbReference>
<dbReference type="Gene3D" id="2.20.28.120">
    <property type="entry name" value="Ribosomal protein L33"/>
    <property type="match status" value="1"/>
</dbReference>
<keyword evidence="8" id="KW-1185">Reference proteome</keyword>
<dbReference type="Proteomes" id="UP000050502">
    <property type="component" value="Unassembled WGS sequence"/>
</dbReference>
<evidence type="ECO:0000256" key="1">
    <source>
        <dbReference type="ARBA" id="ARBA00007596"/>
    </source>
</evidence>
<evidence type="ECO:0000313" key="7">
    <source>
        <dbReference type="EMBL" id="KPL85701.1"/>
    </source>
</evidence>
<dbReference type="GO" id="GO:1990904">
    <property type="term" value="C:ribonucleoprotein complex"/>
    <property type="evidence" value="ECO:0007669"/>
    <property type="project" value="UniProtKB-KW"/>
</dbReference>
<dbReference type="InterPro" id="IPR001705">
    <property type="entry name" value="Ribosomal_bL33"/>
</dbReference>
<dbReference type="InterPro" id="IPR011332">
    <property type="entry name" value="Ribosomal_zn-bd"/>
</dbReference>
<dbReference type="InterPro" id="IPR018264">
    <property type="entry name" value="Ribosomal_bL33_CS"/>
</dbReference>
<name>A0A0M9UBF4_9CHLR</name>
<dbReference type="InterPro" id="IPR038584">
    <property type="entry name" value="Ribosomal_bL33_sf"/>
</dbReference>
<dbReference type="Proteomes" id="UP000037784">
    <property type="component" value="Unassembled WGS sequence"/>
</dbReference>
<dbReference type="NCBIfam" id="NF001764">
    <property type="entry name" value="PRK00504.1"/>
    <property type="match status" value="1"/>
</dbReference>
<reference evidence="8" key="3">
    <citation type="submission" date="2015-08" db="EMBL/GenBank/DDBJ databases">
        <title>Draft Genome Sequence of a Heterotrophic Facultative Anaerobic Bacterium Ardenticatena maritima Strain 110S.</title>
        <authorList>
            <person name="Kawaichi S."/>
            <person name="Yoshida T."/>
            <person name="Sako Y."/>
            <person name="Nakamura R."/>
        </authorList>
    </citation>
    <scope>NUCLEOTIDE SEQUENCE [LARGE SCALE GENOMIC DNA]</scope>
    <source>
        <strain evidence="8">110S</strain>
    </source>
</reference>